<keyword evidence="4" id="KW-1185">Reference proteome</keyword>
<evidence type="ECO:0000313" key="4">
    <source>
        <dbReference type="Proteomes" id="UP001187682"/>
    </source>
</evidence>
<name>A0AAE8SUK1_9PEZI</name>
<keyword evidence="2" id="KW-1133">Transmembrane helix</keyword>
<comment type="caution">
    <text evidence="3">The sequence shown here is derived from an EMBL/GenBank/DDBJ whole genome shotgun (WGS) entry which is preliminary data.</text>
</comment>
<feature type="region of interest" description="Disordered" evidence="1">
    <location>
        <begin position="1"/>
        <end position="98"/>
    </location>
</feature>
<sequence length="206" mass="20792">MQELERLRVDKHVYQRAADPDQGPTTPGLESQVASGETIELQTLTSDADTDTTSDTTSNPGEALRSRGDTSTSSELGREYHQSRMCGKGGQALGRAGHQVPCKGHHGGAAIIAAADAADAAVAAAEAAGDDSAAVASACATAASAVAAGAGAAAAAAGQDQGPWWRGGENGARGTYYLVIIGCTIIGIFANTVLGGMQLHYATKQH</sequence>
<accession>A0AAE8SUK1</accession>
<keyword evidence="2" id="KW-0812">Transmembrane</keyword>
<feature type="transmembrane region" description="Helical" evidence="2">
    <location>
        <begin position="176"/>
        <end position="197"/>
    </location>
</feature>
<evidence type="ECO:0000256" key="2">
    <source>
        <dbReference type="SAM" id="Phobius"/>
    </source>
</evidence>
<organism evidence="3 4">
    <name type="scientific">Cephalotrichum gorgonifer</name>
    <dbReference type="NCBI Taxonomy" id="2041049"/>
    <lineage>
        <taxon>Eukaryota</taxon>
        <taxon>Fungi</taxon>
        <taxon>Dikarya</taxon>
        <taxon>Ascomycota</taxon>
        <taxon>Pezizomycotina</taxon>
        <taxon>Sordariomycetes</taxon>
        <taxon>Hypocreomycetidae</taxon>
        <taxon>Microascales</taxon>
        <taxon>Microascaceae</taxon>
        <taxon>Cephalotrichum</taxon>
    </lineage>
</organism>
<dbReference type="EMBL" id="ONZQ02000005">
    <property type="protein sequence ID" value="SPO01783.1"/>
    <property type="molecule type" value="Genomic_DNA"/>
</dbReference>
<reference evidence="3" key="1">
    <citation type="submission" date="2018-03" db="EMBL/GenBank/DDBJ databases">
        <authorList>
            <person name="Guldener U."/>
        </authorList>
    </citation>
    <scope>NUCLEOTIDE SEQUENCE</scope>
</reference>
<dbReference type="AlphaFoldDB" id="A0AAE8SUK1"/>
<gene>
    <name evidence="3" type="ORF">DNG_04456</name>
</gene>
<dbReference type="Proteomes" id="UP001187682">
    <property type="component" value="Unassembled WGS sequence"/>
</dbReference>
<evidence type="ECO:0000313" key="3">
    <source>
        <dbReference type="EMBL" id="SPO01783.1"/>
    </source>
</evidence>
<feature type="compositionally biased region" description="Basic and acidic residues" evidence="1">
    <location>
        <begin position="1"/>
        <end position="13"/>
    </location>
</feature>
<proteinExistence type="predicted"/>
<evidence type="ECO:0000256" key="1">
    <source>
        <dbReference type="SAM" id="MobiDB-lite"/>
    </source>
</evidence>
<keyword evidence="2" id="KW-0472">Membrane</keyword>
<feature type="compositionally biased region" description="Polar residues" evidence="1">
    <location>
        <begin position="23"/>
        <end position="35"/>
    </location>
</feature>
<protein>
    <submittedName>
        <fullName evidence="3">Uncharacterized protein</fullName>
    </submittedName>
</protein>
<feature type="compositionally biased region" description="Low complexity" evidence="1">
    <location>
        <begin position="43"/>
        <end position="58"/>
    </location>
</feature>